<dbReference type="PANTHER" id="PTHR47955">
    <property type="entry name" value="CYTOCHROME P450 FAMILY 71 PROTEIN"/>
    <property type="match status" value="1"/>
</dbReference>
<keyword evidence="9" id="KW-0408">Iron</keyword>
<dbReference type="GO" id="GO:0004497">
    <property type="term" value="F:monooxygenase activity"/>
    <property type="evidence" value="ECO:0007669"/>
    <property type="project" value="UniProtKB-KW"/>
</dbReference>
<accession>A0AA88UYQ2</accession>
<dbReference type="Gene3D" id="1.10.630.10">
    <property type="entry name" value="Cytochrome P450"/>
    <property type="match status" value="1"/>
</dbReference>
<dbReference type="PRINTS" id="PR00463">
    <property type="entry name" value="EP450I"/>
</dbReference>
<comment type="cofactor">
    <cofactor evidence="1">
        <name>heme</name>
        <dbReference type="ChEBI" id="CHEBI:30413"/>
    </cofactor>
</comment>
<dbReference type="InterPro" id="IPR036396">
    <property type="entry name" value="Cyt_P450_sf"/>
</dbReference>
<evidence type="ECO:0000256" key="9">
    <source>
        <dbReference type="ARBA" id="ARBA00023004"/>
    </source>
</evidence>
<evidence type="ECO:0000313" key="13">
    <source>
        <dbReference type="Proteomes" id="UP001188597"/>
    </source>
</evidence>
<evidence type="ECO:0000256" key="8">
    <source>
        <dbReference type="ARBA" id="ARBA00023002"/>
    </source>
</evidence>
<name>A0AA88UYQ2_9ASTE</name>
<dbReference type="EMBL" id="JAVXUP010003736">
    <property type="protein sequence ID" value="KAK2998264.1"/>
    <property type="molecule type" value="Genomic_DNA"/>
</dbReference>
<keyword evidence="11" id="KW-0472">Membrane</keyword>
<evidence type="ECO:0000313" key="12">
    <source>
        <dbReference type="EMBL" id="KAK2998264.1"/>
    </source>
</evidence>
<comment type="caution">
    <text evidence="12">The sequence shown here is derived from an EMBL/GenBank/DDBJ whole genome shotgun (WGS) entry which is preliminary data.</text>
</comment>
<evidence type="ECO:0000256" key="1">
    <source>
        <dbReference type="ARBA" id="ARBA00001971"/>
    </source>
</evidence>
<keyword evidence="7" id="KW-1133">Transmembrane helix</keyword>
<comment type="similarity">
    <text evidence="3">Belongs to the cytochrome P450 family.</text>
</comment>
<keyword evidence="8" id="KW-0560">Oxidoreductase</keyword>
<dbReference type="GO" id="GO:0005506">
    <property type="term" value="F:iron ion binding"/>
    <property type="evidence" value="ECO:0007669"/>
    <property type="project" value="InterPro"/>
</dbReference>
<evidence type="ECO:0000256" key="10">
    <source>
        <dbReference type="ARBA" id="ARBA00023033"/>
    </source>
</evidence>
<evidence type="ECO:0008006" key="14">
    <source>
        <dbReference type="Google" id="ProtNLM"/>
    </source>
</evidence>
<comment type="subcellular location">
    <subcellularLocation>
        <location evidence="2">Membrane</location>
        <topology evidence="2">Single-pass membrane protein</topology>
    </subcellularLocation>
</comment>
<sequence length="268" mass="30823">MLATFTSNIISRIALGTRYDDDGQEARRFLGIIRETVAVFLAFFVSDYFPPLGWLDRFARSYYRLQKNFKETDIFYQELIDEHLNPKRPKSTQEDIIDILLQLKKDQLSSFNLTMDPVKAVLMVMEQHYKFNSFNILVGATETSRATIVWAMTELMVNPPFMKKAQEEVRQLIGKGVNVGEDDLEKLPYLKAVVKETTRLHPAGPLLVPRETTHSCVINGYKIQPKTLVFVNSWAIVRDPEAWENLRSSCLKDSWVIVLLTSKDVTLS</sequence>
<keyword evidence="5" id="KW-0812">Transmembrane</keyword>
<dbReference type="GO" id="GO:0016020">
    <property type="term" value="C:membrane"/>
    <property type="evidence" value="ECO:0007669"/>
    <property type="project" value="UniProtKB-SubCell"/>
</dbReference>
<keyword evidence="4" id="KW-0349">Heme</keyword>
<dbReference type="SUPFAM" id="SSF48264">
    <property type="entry name" value="Cytochrome P450"/>
    <property type="match status" value="1"/>
</dbReference>
<dbReference type="GO" id="GO:0016705">
    <property type="term" value="F:oxidoreductase activity, acting on paired donors, with incorporation or reduction of molecular oxygen"/>
    <property type="evidence" value="ECO:0007669"/>
    <property type="project" value="InterPro"/>
</dbReference>
<protein>
    <recommendedName>
        <fullName evidence="14">Cytochrome P450</fullName>
    </recommendedName>
</protein>
<evidence type="ECO:0000256" key="11">
    <source>
        <dbReference type="ARBA" id="ARBA00023136"/>
    </source>
</evidence>
<gene>
    <name evidence="12" type="ORF">RJ639_022714</name>
</gene>
<dbReference type="PANTHER" id="PTHR47955:SF22">
    <property type="entry name" value="CYTOCHROME P450 83B1-LIKE"/>
    <property type="match status" value="1"/>
</dbReference>
<keyword evidence="10" id="KW-0503">Monooxygenase</keyword>
<dbReference type="AlphaFoldDB" id="A0AA88UYQ2"/>
<proteinExistence type="inferred from homology"/>
<evidence type="ECO:0000256" key="5">
    <source>
        <dbReference type="ARBA" id="ARBA00022692"/>
    </source>
</evidence>
<evidence type="ECO:0000256" key="4">
    <source>
        <dbReference type="ARBA" id="ARBA00022617"/>
    </source>
</evidence>
<keyword evidence="6" id="KW-0479">Metal-binding</keyword>
<organism evidence="12 13">
    <name type="scientific">Escallonia herrerae</name>
    <dbReference type="NCBI Taxonomy" id="1293975"/>
    <lineage>
        <taxon>Eukaryota</taxon>
        <taxon>Viridiplantae</taxon>
        <taxon>Streptophyta</taxon>
        <taxon>Embryophyta</taxon>
        <taxon>Tracheophyta</taxon>
        <taxon>Spermatophyta</taxon>
        <taxon>Magnoliopsida</taxon>
        <taxon>eudicotyledons</taxon>
        <taxon>Gunneridae</taxon>
        <taxon>Pentapetalae</taxon>
        <taxon>asterids</taxon>
        <taxon>campanulids</taxon>
        <taxon>Escalloniales</taxon>
        <taxon>Escalloniaceae</taxon>
        <taxon>Escallonia</taxon>
    </lineage>
</organism>
<evidence type="ECO:0000256" key="7">
    <source>
        <dbReference type="ARBA" id="ARBA00022989"/>
    </source>
</evidence>
<dbReference type="Pfam" id="PF00067">
    <property type="entry name" value="p450"/>
    <property type="match status" value="1"/>
</dbReference>
<dbReference type="InterPro" id="IPR001128">
    <property type="entry name" value="Cyt_P450"/>
</dbReference>
<reference evidence="12" key="1">
    <citation type="submission" date="2022-12" db="EMBL/GenBank/DDBJ databases">
        <title>Draft genome assemblies for two species of Escallonia (Escalloniales).</title>
        <authorList>
            <person name="Chanderbali A."/>
            <person name="Dervinis C."/>
            <person name="Anghel I."/>
            <person name="Soltis D."/>
            <person name="Soltis P."/>
            <person name="Zapata F."/>
        </authorList>
    </citation>
    <scope>NUCLEOTIDE SEQUENCE</scope>
    <source>
        <strain evidence="12">UCBG64.0493</strain>
        <tissue evidence="12">Leaf</tissue>
    </source>
</reference>
<dbReference type="GO" id="GO:0020037">
    <property type="term" value="F:heme binding"/>
    <property type="evidence" value="ECO:0007669"/>
    <property type="project" value="InterPro"/>
</dbReference>
<keyword evidence="13" id="KW-1185">Reference proteome</keyword>
<evidence type="ECO:0000256" key="2">
    <source>
        <dbReference type="ARBA" id="ARBA00004167"/>
    </source>
</evidence>
<evidence type="ECO:0000256" key="6">
    <source>
        <dbReference type="ARBA" id="ARBA00022723"/>
    </source>
</evidence>
<evidence type="ECO:0000256" key="3">
    <source>
        <dbReference type="ARBA" id="ARBA00010617"/>
    </source>
</evidence>
<dbReference type="Proteomes" id="UP001188597">
    <property type="component" value="Unassembled WGS sequence"/>
</dbReference>
<dbReference type="InterPro" id="IPR002401">
    <property type="entry name" value="Cyt_P450_E_grp-I"/>
</dbReference>